<keyword evidence="3" id="KW-1185">Reference proteome</keyword>
<sequence>MASLYSKPNTVPSTTTTHHQHTIRSSLTREDLLAMARNEYARQLCKFTEAQLKQRVPSCNTNSAYKERMTSTTTSNNTNSTSCNNNSSVSSSSSSNTTTSKTSL</sequence>
<evidence type="ECO:0000313" key="3">
    <source>
        <dbReference type="Proteomes" id="UP000646827"/>
    </source>
</evidence>
<feature type="compositionally biased region" description="Polar residues" evidence="1">
    <location>
        <begin position="1"/>
        <end position="17"/>
    </location>
</feature>
<dbReference type="OrthoDB" id="2282353at2759"/>
<comment type="caution">
    <text evidence="2">The sequence shown here is derived from an EMBL/GenBank/DDBJ whole genome shotgun (WGS) entry which is preliminary data.</text>
</comment>
<feature type="region of interest" description="Disordered" evidence="1">
    <location>
        <begin position="59"/>
        <end position="104"/>
    </location>
</feature>
<name>A0A8H7S4R1_9FUNG</name>
<proteinExistence type="predicted"/>
<feature type="compositionally biased region" description="Low complexity" evidence="1">
    <location>
        <begin position="70"/>
        <end position="104"/>
    </location>
</feature>
<dbReference type="Proteomes" id="UP000646827">
    <property type="component" value="Unassembled WGS sequence"/>
</dbReference>
<gene>
    <name evidence="2" type="ORF">INT45_013485</name>
</gene>
<reference evidence="2 3" key="1">
    <citation type="submission" date="2020-12" db="EMBL/GenBank/DDBJ databases">
        <title>Metabolic potential, ecology and presence of endohyphal bacteria is reflected in genomic diversity of Mucoromycotina.</title>
        <authorList>
            <person name="Muszewska A."/>
            <person name="Okrasinska A."/>
            <person name="Steczkiewicz K."/>
            <person name="Drgas O."/>
            <person name="Orlowska M."/>
            <person name="Perlinska-Lenart U."/>
            <person name="Aleksandrzak-Piekarczyk T."/>
            <person name="Szatraj K."/>
            <person name="Zielenkiewicz U."/>
            <person name="Pilsyk S."/>
            <person name="Malc E."/>
            <person name="Mieczkowski P."/>
            <person name="Kruszewska J.S."/>
            <person name="Biernat P."/>
            <person name="Pawlowska J."/>
        </authorList>
    </citation>
    <scope>NUCLEOTIDE SEQUENCE [LARGE SCALE GENOMIC DNA]</scope>
    <source>
        <strain evidence="2 3">CBS 142.35</strain>
    </source>
</reference>
<accession>A0A8H7S4R1</accession>
<dbReference type="AlphaFoldDB" id="A0A8H7S4R1"/>
<dbReference type="EMBL" id="JAEPRB010000077">
    <property type="protein sequence ID" value="KAG2222671.1"/>
    <property type="molecule type" value="Genomic_DNA"/>
</dbReference>
<evidence type="ECO:0000313" key="2">
    <source>
        <dbReference type="EMBL" id="KAG2222671.1"/>
    </source>
</evidence>
<organism evidence="2 3">
    <name type="scientific">Circinella minor</name>
    <dbReference type="NCBI Taxonomy" id="1195481"/>
    <lineage>
        <taxon>Eukaryota</taxon>
        <taxon>Fungi</taxon>
        <taxon>Fungi incertae sedis</taxon>
        <taxon>Mucoromycota</taxon>
        <taxon>Mucoromycotina</taxon>
        <taxon>Mucoromycetes</taxon>
        <taxon>Mucorales</taxon>
        <taxon>Lichtheimiaceae</taxon>
        <taxon>Circinella</taxon>
    </lineage>
</organism>
<evidence type="ECO:0000256" key="1">
    <source>
        <dbReference type="SAM" id="MobiDB-lite"/>
    </source>
</evidence>
<feature type="region of interest" description="Disordered" evidence="1">
    <location>
        <begin position="1"/>
        <end position="25"/>
    </location>
</feature>
<protein>
    <submittedName>
        <fullName evidence="2">Uncharacterized protein</fullName>
    </submittedName>
</protein>